<evidence type="ECO:0000259" key="18">
    <source>
        <dbReference type="Pfam" id="PF02516"/>
    </source>
</evidence>
<feature type="transmembrane region" description="Helical" evidence="17">
    <location>
        <begin position="199"/>
        <end position="225"/>
    </location>
</feature>
<feature type="transmembrane region" description="Helical" evidence="17">
    <location>
        <begin position="267"/>
        <end position="285"/>
    </location>
</feature>
<dbReference type="Pfam" id="PF18079">
    <property type="entry name" value="AglB_L1"/>
    <property type="match status" value="1"/>
</dbReference>
<dbReference type="Proteomes" id="UP000013307">
    <property type="component" value="Chromosome"/>
</dbReference>
<dbReference type="Pfam" id="PF02516">
    <property type="entry name" value="STT3"/>
    <property type="match status" value="1"/>
</dbReference>
<comment type="cofactor">
    <cofactor evidence="1">
        <name>Mn(2+)</name>
        <dbReference type="ChEBI" id="CHEBI:29035"/>
    </cofactor>
</comment>
<evidence type="ECO:0000256" key="14">
    <source>
        <dbReference type="ARBA" id="ARBA00023211"/>
    </source>
</evidence>
<evidence type="ECO:0000313" key="21">
    <source>
        <dbReference type="EMBL" id="AGK61949.1"/>
    </source>
</evidence>
<evidence type="ECO:0000259" key="20">
    <source>
        <dbReference type="Pfam" id="PF22627"/>
    </source>
</evidence>
<evidence type="ECO:0000256" key="10">
    <source>
        <dbReference type="ARBA" id="ARBA00022723"/>
    </source>
</evidence>
<comment type="cofactor">
    <cofactor evidence="2">
        <name>Mg(2+)</name>
        <dbReference type="ChEBI" id="CHEBI:18420"/>
    </cofactor>
</comment>
<comment type="catalytic activity">
    <reaction evidence="16">
        <text>an archaeal dolichyl phosphooligosaccharide + [protein]-L-asparagine = an archaeal dolichyl phosphate + a glycoprotein with the oligosaccharide chain attached by N-beta-D-glycosyl linkage to a protein L-asparagine.</text>
        <dbReference type="EC" id="2.4.99.21"/>
    </reaction>
</comment>
<evidence type="ECO:0000256" key="8">
    <source>
        <dbReference type="ARBA" id="ARBA00022679"/>
    </source>
</evidence>
<keyword evidence="8 21" id="KW-0808">Transferase</keyword>
<feature type="transmembrane region" description="Helical" evidence="17">
    <location>
        <begin position="136"/>
        <end position="155"/>
    </location>
</feature>
<feature type="domain" description="Oligosaccharyl transferase STT3 N-terminal" evidence="18">
    <location>
        <begin position="18"/>
        <end position="408"/>
    </location>
</feature>
<evidence type="ECO:0000256" key="1">
    <source>
        <dbReference type="ARBA" id="ARBA00001936"/>
    </source>
</evidence>
<feature type="domain" description="AglB-like core" evidence="20">
    <location>
        <begin position="555"/>
        <end position="671"/>
    </location>
</feature>
<dbReference type="eggNOG" id="arCOG02043">
    <property type="taxonomic scope" value="Archaea"/>
</dbReference>
<feature type="transmembrane region" description="Helical" evidence="17">
    <location>
        <begin position="108"/>
        <end position="130"/>
    </location>
</feature>
<evidence type="ECO:0000256" key="16">
    <source>
        <dbReference type="ARBA" id="ARBA00034066"/>
    </source>
</evidence>
<dbReference type="PANTHER" id="PTHR13872">
    <property type="entry name" value="DOLICHYL-DIPHOSPHOOLIGOSACCHARIDE--PROTEIN GLYCOSYLTRANSFERASE SUBUNIT"/>
    <property type="match status" value="1"/>
</dbReference>
<dbReference type="GO" id="GO:0046872">
    <property type="term" value="F:metal ion binding"/>
    <property type="evidence" value="ECO:0007669"/>
    <property type="project" value="UniProtKB-KW"/>
</dbReference>
<feature type="transmembrane region" description="Helical" evidence="17">
    <location>
        <begin position="420"/>
        <end position="441"/>
    </location>
</feature>
<dbReference type="GO" id="GO:0004576">
    <property type="term" value="F:oligosaccharyl transferase activity"/>
    <property type="evidence" value="ECO:0007669"/>
    <property type="project" value="InterPro"/>
</dbReference>
<feature type="transmembrane region" description="Helical" evidence="17">
    <location>
        <begin position="368"/>
        <end position="391"/>
    </location>
</feature>
<feature type="transmembrane region" description="Helical" evidence="17">
    <location>
        <begin position="237"/>
        <end position="255"/>
    </location>
</feature>
<organism evidence="21 22">
    <name type="scientific">Archaeoglobus sulfaticallidus PM70-1</name>
    <dbReference type="NCBI Taxonomy" id="387631"/>
    <lineage>
        <taxon>Archaea</taxon>
        <taxon>Methanobacteriati</taxon>
        <taxon>Methanobacteriota</taxon>
        <taxon>Archaeoglobi</taxon>
        <taxon>Archaeoglobales</taxon>
        <taxon>Archaeoglobaceae</taxon>
        <taxon>Archaeoglobus</taxon>
    </lineage>
</organism>
<dbReference type="STRING" id="387631.Asulf_01983"/>
<feature type="transmembrane region" description="Helical" evidence="17">
    <location>
        <begin position="83"/>
        <end position="101"/>
    </location>
</feature>
<evidence type="ECO:0000256" key="15">
    <source>
        <dbReference type="ARBA" id="ARBA00030679"/>
    </source>
</evidence>
<evidence type="ECO:0000256" key="9">
    <source>
        <dbReference type="ARBA" id="ARBA00022692"/>
    </source>
</evidence>
<evidence type="ECO:0000256" key="7">
    <source>
        <dbReference type="ARBA" id="ARBA00022676"/>
    </source>
</evidence>
<evidence type="ECO:0000256" key="13">
    <source>
        <dbReference type="ARBA" id="ARBA00023136"/>
    </source>
</evidence>
<dbReference type="GeneID" id="15393617"/>
<comment type="pathway">
    <text evidence="4">Protein modification; protein glycosylation.</text>
</comment>
<evidence type="ECO:0000256" key="17">
    <source>
        <dbReference type="SAM" id="Phobius"/>
    </source>
</evidence>
<dbReference type="AlphaFoldDB" id="N0BEA1"/>
<dbReference type="Gene3D" id="3.40.50.12610">
    <property type="match status" value="1"/>
</dbReference>
<keyword evidence="10" id="KW-0479">Metal-binding</keyword>
<evidence type="ECO:0000256" key="2">
    <source>
        <dbReference type="ARBA" id="ARBA00001946"/>
    </source>
</evidence>
<dbReference type="InterPro" id="IPR048307">
    <property type="entry name" value="STT3_N"/>
</dbReference>
<feature type="domain" description="Archaeal glycosylation protein B peripheral" evidence="19">
    <location>
        <begin position="802"/>
        <end position="884"/>
    </location>
</feature>
<feature type="transmembrane region" description="Helical" evidence="17">
    <location>
        <begin position="398"/>
        <end position="414"/>
    </location>
</feature>
<keyword evidence="11" id="KW-0460">Magnesium</keyword>
<feature type="transmembrane region" description="Helical" evidence="17">
    <location>
        <begin position="477"/>
        <end position="496"/>
    </location>
</feature>
<dbReference type="InterPro" id="IPR041154">
    <property type="entry name" value="AglB_P1"/>
</dbReference>
<evidence type="ECO:0000256" key="11">
    <source>
        <dbReference type="ARBA" id="ARBA00022842"/>
    </source>
</evidence>
<comment type="subcellular location">
    <subcellularLocation>
        <location evidence="3">Cell membrane</location>
        <topology evidence="3">Multi-pass membrane protein</topology>
    </subcellularLocation>
</comment>
<evidence type="ECO:0000256" key="6">
    <source>
        <dbReference type="ARBA" id="ARBA00012602"/>
    </source>
</evidence>
<comment type="similarity">
    <text evidence="5">Belongs to the STT3 family.</text>
</comment>
<feature type="transmembrane region" description="Helical" evidence="17">
    <location>
        <begin position="516"/>
        <end position="536"/>
    </location>
</feature>
<evidence type="ECO:0000256" key="3">
    <source>
        <dbReference type="ARBA" id="ARBA00004651"/>
    </source>
</evidence>
<keyword evidence="9 17" id="KW-0812">Transmembrane</keyword>
<dbReference type="EMBL" id="CP005290">
    <property type="protein sequence ID" value="AGK61949.1"/>
    <property type="molecule type" value="Genomic_DNA"/>
</dbReference>
<name>N0BEA1_9EURY</name>
<evidence type="ECO:0000256" key="5">
    <source>
        <dbReference type="ARBA" id="ARBA00010810"/>
    </source>
</evidence>
<accession>N0BEA1</accession>
<keyword evidence="7" id="KW-0328">Glycosyltransferase</keyword>
<reference evidence="21 22" key="1">
    <citation type="journal article" date="2013" name="Genome Announc.">
        <title>Complete Genome Sequence of the Thermophilic and Facultatively Chemolithoautotrophic Sulfate Reducer Archaeoglobus sulfaticallidus Strain PM70-1T.</title>
        <authorList>
            <person name="Stokke R."/>
            <person name="Hocking W.P."/>
            <person name="Steinsbu B.O."/>
            <person name="Steen I.H."/>
        </authorList>
    </citation>
    <scope>NUCLEOTIDE SEQUENCE [LARGE SCALE GENOMIC DNA]</scope>
    <source>
        <strain evidence="21">PM70-1</strain>
    </source>
</reference>
<evidence type="ECO:0000256" key="12">
    <source>
        <dbReference type="ARBA" id="ARBA00022989"/>
    </source>
</evidence>
<dbReference type="NCBIfam" id="TIGR04154">
    <property type="entry name" value="archaeo_STT3"/>
    <property type="match status" value="1"/>
</dbReference>
<feature type="transmembrane region" description="Helical" evidence="17">
    <location>
        <begin position="7"/>
        <end position="26"/>
    </location>
</feature>
<keyword evidence="13 17" id="KW-0472">Membrane</keyword>
<dbReference type="UniPathway" id="UPA00378"/>
<evidence type="ECO:0000256" key="4">
    <source>
        <dbReference type="ARBA" id="ARBA00004922"/>
    </source>
</evidence>
<keyword evidence="14" id="KW-0464">Manganese</keyword>
<dbReference type="GO" id="GO:0005886">
    <property type="term" value="C:plasma membrane"/>
    <property type="evidence" value="ECO:0007669"/>
    <property type="project" value="UniProtKB-SubCell"/>
</dbReference>
<dbReference type="HOGENOM" id="CLU_008803_0_0_2"/>
<feature type="transmembrane region" description="Helical" evidence="17">
    <location>
        <begin position="306"/>
        <end position="326"/>
    </location>
</feature>
<dbReference type="InterPro" id="IPR054479">
    <property type="entry name" value="AglB-like_core"/>
</dbReference>
<protein>
    <recommendedName>
        <fullName evidence="6">dolichyl-phosphooligosaccharide-protein glycotransferase</fullName>
        <ecNumber evidence="6">2.4.99.21</ecNumber>
    </recommendedName>
    <alternativeName>
        <fullName evidence="15">Oligosaccharyl transferase</fullName>
    </alternativeName>
</protein>
<dbReference type="OrthoDB" id="82393at2157"/>
<dbReference type="PANTHER" id="PTHR13872:SF1">
    <property type="entry name" value="DOLICHYL-DIPHOSPHOOLIGOSACCHARIDE--PROTEIN GLYCOSYLTRANSFERASE SUBUNIT STT3B"/>
    <property type="match status" value="1"/>
</dbReference>
<dbReference type="Pfam" id="PF22627">
    <property type="entry name" value="AglB_core-like"/>
    <property type="match status" value="1"/>
</dbReference>
<proteinExistence type="inferred from homology"/>
<evidence type="ECO:0000259" key="19">
    <source>
        <dbReference type="Pfam" id="PF18079"/>
    </source>
</evidence>
<gene>
    <name evidence="21" type="ORF">Asulf_01983</name>
</gene>
<evidence type="ECO:0000313" key="22">
    <source>
        <dbReference type="Proteomes" id="UP000013307"/>
    </source>
</evidence>
<dbReference type="EC" id="2.4.99.21" evidence="6"/>
<dbReference type="InterPro" id="IPR003674">
    <property type="entry name" value="Oligo_trans_STT3"/>
</dbReference>
<dbReference type="InterPro" id="IPR026410">
    <property type="entry name" value="OlisacTrfase_arch"/>
</dbReference>
<feature type="transmembrane region" description="Helical" evidence="17">
    <location>
        <begin position="453"/>
        <end position="471"/>
    </location>
</feature>
<dbReference type="KEGG" id="ast:Asulf_01983"/>
<keyword evidence="22" id="KW-1185">Reference proteome</keyword>
<dbReference type="Gene3D" id="2.60.40.3390">
    <property type="match status" value="1"/>
</dbReference>
<sequence>MSKLKDYWQWFVVIAAIIIGLYIRIINPWNSVFVSWMDGARLSGNDPWYYFRLIDSALHNSGRIWFDAFTNYPHGTYTHFGPFLVYLSVLAVKITGAATLAEVRTTIAFIPAIAGSLLAVPAYILGSSIFNKRVGAASALLVVLIPGQLMARSVLSFNDHHIWEVFWQLSTLACFAFALKRFEDVRKHFIYPVIAGLCLGLYLLAWAPGFIIALIILGYVFLAHLTSTYLDVDLKKITYISAIVFLVGALIYLPFAFKYPSFSTTRYSPFQLIVLLAAAIIVLLFRGIEILKNRGHFNKVGLKDSYAFPLSIVVIVVLFIGGVAIISPDFLKLLTRIVGVVQPKGGALTVAEIQPFFSMYGEPSLTPAWRHFSITFFFAMPGMLYVAYLLIKQRDSKYLLILVWGLAMFAALAGQNRFAYYFGAVSALFAAVFLDAIIKIYSGFLDKKYSTRIVIHASLWVIALAILVYNYMTTMNIYVLALLALAPAVIDILINFPNSFELHVDKIRGLLSGKKVTAISVISIILIVAPALALFYPTLSDANLYSKYSAGGINKQWYDALVWMKDNTPEKELYDKFYYEMYKPPEGYKLSDRYPYPDGVYSIISWWDYGHWITAIAHRIPVANPFQQGIGNKYNNVPGAAPFFTAFNESYANKIADELDVKYVVSDVEMATGKFYAMAVWAEGSLEKANRIYYVAPGYVYVTPNGQIGISLSTLNIPAGSNVIATMNVPSENYFKTMEARLHILDGSGLQNYRMVYESEFEAKNQLTYEALYRIIYNSNHADHPVAVTSTGYVKVFEYVKGVKVTGKASGSEVIVKANITTNQNRTFEYIQKAKVENGHYEIVLPYAQNTKYPVKASEYTIQSGNVTKTLTLSDEDVENGKIITLDLI</sequence>
<dbReference type="RefSeq" id="WP_015591545.1">
    <property type="nucleotide sequence ID" value="NC_021169.1"/>
</dbReference>
<keyword evidence="12 17" id="KW-1133">Transmembrane helix</keyword>